<name>A0ABW6YAR5_9ACTN</name>
<gene>
    <name evidence="2" type="ORF">ACF05T_11560</name>
</gene>
<dbReference type="EMBL" id="JBIBSM010000005">
    <property type="protein sequence ID" value="MFF8276730.1"/>
    <property type="molecule type" value="Genomic_DNA"/>
</dbReference>
<protein>
    <submittedName>
        <fullName evidence="2">Uncharacterized protein</fullName>
    </submittedName>
</protein>
<evidence type="ECO:0000256" key="1">
    <source>
        <dbReference type="SAM" id="MobiDB-lite"/>
    </source>
</evidence>
<reference evidence="2 3" key="1">
    <citation type="submission" date="2024-10" db="EMBL/GenBank/DDBJ databases">
        <title>The Natural Products Discovery Center: Release of the First 8490 Sequenced Strains for Exploring Actinobacteria Biosynthetic Diversity.</title>
        <authorList>
            <person name="Kalkreuter E."/>
            <person name="Kautsar S.A."/>
            <person name="Yang D."/>
            <person name="Bader C.D."/>
            <person name="Teijaro C.N."/>
            <person name="Fluegel L."/>
            <person name="Davis C.M."/>
            <person name="Simpson J.R."/>
            <person name="Lauterbach L."/>
            <person name="Steele A.D."/>
            <person name="Gui C."/>
            <person name="Meng S."/>
            <person name="Li G."/>
            <person name="Viehrig K."/>
            <person name="Ye F."/>
            <person name="Su P."/>
            <person name="Kiefer A.F."/>
            <person name="Nichols A."/>
            <person name="Cepeda A.J."/>
            <person name="Yan W."/>
            <person name="Fan B."/>
            <person name="Jiang Y."/>
            <person name="Adhikari A."/>
            <person name="Zheng C.-J."/>
            <person name="Schuster L."/>
            <person name="Cowan T.M."/>
            <person name="Smanski M.J."/>
            <person name="Chevrette M.G."/>
            <person name="De Carvalho L.P.S."/>
            <person name="Shen B."/>
        </authorList>
    </citation>
    <scope>NUCLEOTIDE SEQUENCE [LARGE SCALE GENOMIC DNA]</scope>
    <source>
        <strain evidence="2 3">NPDC015755</strain>
    </source>
</reference>
<accession>A0ABW6YAR5</accession>
<feature type="compositionally biased region" description="Basic residues" evidence="1">
    <location>
        <begin position="120"/>
        <end position="129"/>
    </location>
</feature>
<evidence type="ECO:0000313" key="3">
    <source>
        <dbReference type="Proteomes" id="UP001603013"/>
    </source>
</evidence>
<feature type="region of interest" description="Disordered" evidence="1">
    <location>
        <begin position="65"/>
        <end position="129"/>
    </location>
</feature>
<dbReference type="RefSeq" id="WP_391934139.1">
    <property type="nucleotide sequence ID" value="NZ_JBIBSM010000005.1"/>
</dbReference>
<evidence type="ECO:0000313" key="2">
    <source>
        <dbReference type="EMBL" id="MFF8276730.1"/>
    </source>
</evidence>
<keyword evidence="3" id="KW-1185">Reference proteome</keyword>
<organism evidence="2 3">
    <name type="scientific">Streptomyces lateritius</name>
    <dbReference type="NCBI Taxonomy" id="67313"/>
    <lineage>
        <taxon>Bacteria</taxon>
        <taxon>Bacillati</taxon>
        <taxon>Actinomycetota</taxon>
        <taxon>Actinomycetes</taxon>
        <taxon>Kitasatosporales</taxon>
        <taxon>Streptomycetaceae</taxon>
        <taxon>Streptomyces</taxon>
    </lineage>
</organism>
<proteinExistence type="predicted"/>
<comment type="caution">
    <text evidence="2">The sequence shown here is derived from an EMBL/GenBank/DDBJ whole genome shotgun (WGS) entry which is preliminary data.</text>
</comment>
<sequence length="129" mass="13687">MQTDELEASAWAPHPTRQATVRLGAVYGGLAVPQPVHETCTAWLLSCRALPQPGYPRSPMLAASLVVPKDGSPPFRPAPSAPLTDLEPAPSRETAARVRNQSALRSRTRGVTDSPPSAGRRTRNRGAGS</sequence>
<dbReference type="Proteomes" id="UP001603013">
    <property type="component" value="Unassembled WGS sequence"/>
</dbReference>
<feature type="compositionally biased region" description="Polar residues" evidence="1">
    <location>
        <begin position="99"/>
        <end position="115"/>
    </location>
</feature>